<keyword evidence="6" id="KW-0804">Transcription</keyword>
<dbReference type="InterPro" id="IPR000536">
    <property type="entry name" value="Nucl_hrmn_rcpt_lig-bd"/>
</dbReference>
<proteinExistence type="predicted"/>
<dbReference type="WBParaSite" id="MCU_012276-RA">
    <property type="protein sequence ID" value="MCU_012276-RA"/>
    <property type="gene ID" value="MCU_012276"/>
</dbReference>
<keyword evidence="4" id="KW-0805">Transcription regulation</keyword>
<dbReference type="PANTHER" id="PTHR24082:SF473">
    <property type="entry name" value="ECDYSONE-INDUCED PROTEIN 75B, ISOFORM B"/>
    <property type="match status" value="1"/>
</dbReference>
<evidence type="ECO:0000259" key="10">
    <source>
        <dbReference type="PROSITE" id="PS51030"/>
    </source>
</evidence>
<feature type="compositionally biased region" description="Low complexity" evidence="9">
    <location>
        <begin position="313"/>
        <end position="330"/>
    </location>
</feature>
<sequence length="736" mass="80585">LLPQDSDSTGEVEPRRRRSTGNSTQQATCSLKTALGSAYARFCISEGTQSKPTLFRVMQPNEDPDNPPMDSTQSTPTRPTFTGDTHLRSPTSTIYGAQFPGNRTSGNSQIAASESHQPPHDVNAVVYAPVFVPPLESEAAGGQETGQTPVLTSSTSTPSKRLSSETNFESVTPNKQRRESHVLSNEDIQEGPQVCVVCGDEASGIHYHALTCDSCKNFFWRSMQKKVEFMCDNDGQCFVGDKQSRSRCQKCRFDRCIESGMKKDWLSITERRLANRARRLTEMAMAAAEVAAAAAAEVTAATEGRFSSSRSETAAAYPNYPQPAANQAPLPLLPPPPPLPPPPQTLPPLHSIQPRVAAAAHPVTAAELHSYPTHSFANTETTLFTSPVDAIPQSSPPPHLSCGNLGFDDAGRPQVHQHQNFFLPGQYAPAPQQLPIPSTSNVLSVPECQVLSADFFSITSLEGGGESTETMQPQSASGEHSHVESTFISDVVGSAKNIAKAYQPVNVPNSLSDFELEPQDQHCLLCGAIMEILTLRAAHTLSLVLRGRCDEVMKNKDWFTIQTIESKAYPEIGVSSDSCSSLIRSIAFEFCELHVDDVEVAMLAALLITNPYRSGLRHTNRVFCVMNVLTAIFGGYAIRRRCSQQLEGTLKELRKRMPIIKMQIELIASEDVVAFKNTRFTSVRNMSLYLHELIAANDEEEEEEEVEWDDQNGLFGAYQSIEAHPRPTNDTNTPFA</sequence>
<organism evidence="11">
    <name type="scientific">Mesocestoides corti</name>
    <name type="common">Flatworm</name>
    <dbReference type="NCBI Taxonomy" id="53468"/>
    <lineage>
        <taxon>Eukaryota</taxon>
        <taxon>Metazoa</taxon>
        <taxon>Spiralia</taxon>
        <taxon>Lophotrochozoa</taxon>
        <taxon>Platyhelminthes</taxon>
        <taxon>Cestoda</taxon>
        <taxon>Eucestoda</taxon>
        <taxon>Cyclophyllidea</taxon>
        <taxon>Mesocestoididae</taxon>
        <taxon>Mesocestoides</taxon>
    </lineage>
</organism>
<name>A0A5K3FVQ9_MESCO</name>
<dbReference type="SUPFAM" id="SSF48508">
    <property type="entry name" value="Nuclear receptor ligand-binding domain"/>
    <property type="match status" value="1"/>
</dbReference>
<feature type="region of interest" description="Disordered" evidence="9">
    <location>
        <begin position="138"/>
        <end position="184"/>
    </location>
</feature>
<dbReference type="GO" id="GO:0009755">
    <property type="term" value="P:hormone-mediated signaling pathway"/>
    <property type="evidence" value="ECO:0007669"/>
    <property type="project" value="TreeGrafter"/>
</dbReference>
<dbReference type="Pfam" id="PF00104">
    <property type="entry name" value="Hormone_recep"/>
    <property type="match status" value="1"/>
</dbReference>
<evidence type="ECO:0000256" key="9">
    <source>
        <dbReference type="SAM" id="MobiDB-lite"/>
    </source>
</evidence>
<evidence type="ECO:0000256" key="5">
    <source>
        <dbReference type="ARBA" id="ARBA00023125"/>
    </source>
</evidence>
<dbReference type="InterPro" id="IPR035500">
    <property type="entry name" value="NHR-like_dom_sf"/>
</dbReference>
<dbReference type="PROSITE" id="PS00031">
    <property type="entry name" value="NUCLEAR_REC_DBD_1"/>
    <property type="match status" value="1"/>
</dbReference>
<feature type="region of interest" description="Disordered" evidence="9">
    <location>
        <begin position="96"/>
        <end position="115"/>
    </location>
</feature>
<feature type="region of interest" description="Disordered" evidence="9">
    <location>
        <begin position="56"/>
        <end position="91"/>
    </location>
</feature>
<feature type="region of interest" description="Disordered" evidence="9">
    <location>
        <begin position="1"/>
        <end position="27"/>
    </location>
</feature>
<evidence type="ECO:0000313" key="11">
    <source>
        <dbReference type="WBParaSite" id="MCU_012276-RA"/>
    </source>
</evidence>
<evidence type="ECO:0000256" key="8">
    <source>
        <dbReference type="ARBA" id="ARBA00023242"/>
    </source>
</evidence>
<reference evidence="11" key="1">
    <citation type="submission" date="2019-11" db="UniProtKB">
        <authorList>
            <consortium name="WormBaseParasite"/>
        </authorList>
    </citation>
    <scope>IDENTIFICATION</scope>
</reference>
<dbReference type="GO" id="GO:0000122">
    <property type="term" value="P:negative regulation of transcription by RNA polymerase II"/>
    <property type="evidence" value="ECO:0007669"/>
    <property type="project" value="TreeGrafter"/>
</dbReference>
<dbReference type="PANTHER" id="PTHR24082">
    <property type="entry name" value="NUCLEAR HORMONE RECEPTOR"/>
    <property type="match status" value="1"/>
</dbReference>
<dbReference type="InterPro" id="IPR013088">
    <property type="entry name" value="Znf_NHR/GATA"/>
</dbReference>
<evidence type="ECO:0000256" key="1">
    <source>
        <dbReference type="ARBA" id="ARBA00022723"/>
    </source>
</evidence>
<dbReference type="PROSITE" id="PS51030">
    <property type="entry name" value="NUCLEAR_REC_DBD_2"/>
    <property type="match status" value="1"/>
</dbReference>
<keyword evidence="8" id="KW-0539">Nucleus</keyword>
<accession>A0A5K3FVQ9</accession>
<evidence type="ECO:0000256" key="6">
    <source>
        <dbReference type="ARBA" id="ARBA00023163"/>
    </source>
</evidence>
<feature type="compositionally biased region" description="Low complexity" evidence="9">
    <location>
        <begin position="148"/>
        <end position="161"/>
    </location>
</feature>
<evidence type="ECO:0000256" key="7">
    <source>
        <dbReference type="ARBA" id="ARBA00023170"/>
    </source>
</evidence>
<dbReference type="SUPFAM" id="SSF57716">
    <property type="entry name" value="Glucocorticoid receptor-like (DNA-binding domain)"/>
    <property type="match status" value="1"/>
</dbReference>
<keyword evidence="1" id="KW-0479">Metal-binding</keyword>
<dbReference type="CDD" id="cd06916">
    <property type="entry name" value="NR_DBD_like"/>
    <property type="match status" value="1"/>
</dbReference>
<protein>
    <submittedName>
        <fullName evidence="11">Nuclear receptor domain-containing protein</fullName>
    </submittedName>
</protein>
<dbReference type="GO" id="GO:0000978">
    <property type="term" value="F:RNA polymerase II cis-regulatory region sequence-specific DNA binding"/>
    <property type="evidence" value="ECO:0007669"/>
    <property type="project" value="TreeGrafter"/>
</dbReference>
<keyword evidence="2" id="KW-0863">Zinc-finger</keyword>
<dbReference type="GO" id="GO:0030154">
    <property type="term" value="P:cell differentiation"/>
    <property type="evidence" value="ECO:0007669"/>
    <property type="project" value="TreeGrafter"/>
</dbReference>
<dbReference type="GO" id="GO:0045944">
    <property type="term" value="P:positive regulation of transcription by RNA polymerase II"/>
    <property type="evidence" value="ECO:0007669"/>
    <property type="project" value="TreeGrafter"/>
</dbReference>
<dbReference type="InterPro" id="IPR050234">
    <property type="entry name" value="Nuclear_hormone_rcpt_NR1"/>
</dbReference>
<dbReference type="Gene3D" id="3.30.50.10">
    <property type="entry name" value="Erythroid Transcription Factor GATA-1, subunit A"/>
    <property type="match status" value="1"/>
</dbReference>
<dbReference type="AlphaFoldDB" id="A0A5K3FVQ9"/>
<keyword evidence="5" id="KW-0238">DNA-binding</keyword>
<evidence type="ECO:0000256" key="4">
    <source>
        <dbReference type="ARBA" id="ARBA00023015"/>
    </source>
</evidence>
<dbReference type="SMART" id="SM00399">
    <property type="entry name" value="ZnF_C4"/>
    <property type="match status" value="1"/>
</dbReference>
<feature type="compositionally biased region" description="Pro residues" evidence="9">
    <location>
        <begin position="331"/>
        <end position="344"/>
    </location>
</feature>
<dbReference type="GO" id="GO:0008270">
    <property type="term" value="F:zinc ion binding"/>
    <property type="evidence" value="ECO:0007669"/>
    <property type="project" value="UniProtKB-KW"/>
</dbReference>
<evidence type="ECO:0000256" key="3">
    <source>
        <dbReference type="ARBA" id="ARBA00022833"/>
    </source>
</evidence>
<dbReference type="GO" id="GO:0004879">
    <property type="term" value="F:nuclear receptor activity"/>
    <property type="evidence" value="ECO:0007669"/>
    <property type="project" value="TreeGrafter"/>
</dbReference>
<dbReference type="InterPro" id="IPR001628">
    <property type="entry name" value="Znf_hrmn_rcpt"/>
</dbReference>
<dbReference type="Pfam" id="PF00105">
    <property type="entry name" value="zf-C4"/>
    <property type="match status" value="1"/>
</dbReference>
<evidence type="ECO:0000256" key="2">
    <source>
        <dbReference type="ARBA" id="ARBA00022771"/>
    </source>
</evidence>
<feature type="compositionally biased region" description="Polar residues" evidence="9">
    <location>
        <begin position="69"/>
        <end position="91"/>
    </location>
</feature>
<feature type="compositionally biased region" description="Polar residues" evidence="9">
    <location>
        <begin position="165"/>
        <end position="174"/>
    </location>
</feature>
<feature type="region of interest" description="Disordered" evidence="9">
    <location>
        <begin position="303"/>
        <end position="344"/>
    </location>
</feature>
<dbReference type="Gene3D" id="1.10.565.10">
    <property type="entry name" value="Retinoid X Receptor"/>
    <property type="match status" value="1"/>
</dbReference>
<feature type="domain" description="Nuclear receptor" evidence="10">
    <location>
        <begin position="192"/>
        <end position="268"/>
    </location>
</feature>
<keyword evidence="3" id="KW-0862">Zinc</keyword>
<dbReference type="PRINTS" id="PR00047">
    <property type="entry name" value="STROIDFINGER"/>
</dbReference>
<keyword evidence="7" id="KW-0675">Receptor</keyword>